<organism evidence="1">
    <name type="scientific">Wolfiporia cocos</name>
    <dbReference type="NCBI Taxonomy" id="81056"/>
    <lineage>
        <taxon>Eukaryota</taxon>
        <taxon>Fungi</taxon>
        <taxon>Dikarya</taxon>
        <taxon>Basidiomycota</taxon>
        <taxon>Agaricomycotina</taxon>
        <taxon>Agaricomycetes</taxon>
        <taxon>Polyporales</taxon>
        <taxon>Phaeolaceae</taxon>
        <taxon>Wolfiporia</taxon>
    </lineage>
</organism>
<dbReference type="EMBL" id="MT079862">
    <property type="protein sequence ID" value="QNH92675.1"/>
    <property type="molecule type" value="Genomic_DNA"/>
</dbReference>
<dbReference type="AlphaFoldDB" id="A0A7G7YDV5"/>
<proteinExistence type="predicted"/>
<gene>
    <name evidence="1" type="primary">orf6</name>
</gene>
<keyword evidence="1" id="KW-0496">Mitochondrion</keyword>
<evidence type="ECO:0000313" key="1">
    <source>
        <dbReference type="EMBL" id="QNH92675.1"/>
    </source>
</evidence>
<sequence>MYGLIGGSAGYVVLTNSSGFGETNKLGVRYYSSQSSRQVNVILGDNFVLIQNTNFIDSINLSFNLEGESNFDVVYEIKEIDPFVLLIKDRLNRIHHNQLMINKQQNKFASGVNTDFSKKYTALINKLQNEVKVWKLEINSLFFLSSVFISLFENLDVALLRKELLDLFNESTVVYYLVNKNISMDNIIELIISYGISNIWVNGLIKTNLNRNKNDNTVNFWDNLSVLFIFKADKIINGIINTLKSKIVLTSTVDQMVFNKLDDFILNIVSIISENGYVDNSLLNSSDIFWEYLMKVANFIAKLNNPVFSNMFYNSLSNIEKEFRVNIAERMVYHKTSRKSPWTTRTC</sequence>
<name>A0A7G7YDV5_9APHY</name>
<accession>A0A7G7YDV5</accession>
<geneLocation type="mitochondrion" evidence="1"/>
<reference evidence="1" key="1">
    <citation type="journal article" date="2020" name="Front. Microbiol.">
        <title>Characterization of Two Mitochondrial Genomes and Gene Expression Analysis Reveal Clues for Variations, Evolution, and Large-Sclerotium Formation in Medical Fungus Wolfiporia cocos.</title>
        <authorList>
            <person name="Chen M."/>
            <person name="Chen N."/>
            <person name="Wu T."/>
            <person name="Bian Y."/>
            <person name="Deng Y."/>
            <person name="Xu Z."/>
        </authorList>
    </citation>
    <scope>NUCLEOTIDE SEQUENCE</scope>
    <source>
        <strain evidence="1">MD-104 SS10</strain>
    </source>
</reference>
<protein>
    <submittedName>
        <fullName evidence="1">Uncharacterized protein</fullName>
    </submittedName>
</protein>